<dbReference type="Proteomes" id="UP000236416">
    <property type="component" value="Unassembled WGS sequence"/>
</dbReference>
<organism evidence="1 2">
    <name type="scientific">Chromobacterium sinusclupearum</name>
    <dbReference type="NCBI Taxonomy" id="2077146"/>
    <lineage>
        <taxon>Bacteria</taxon>
        <taxon>Pseudomonadati</taxon>
        <taxon>Pseudomonadota</taxon>
        <taxon>Betaproteobacteria</taxon>
        <taxon>Neisseriales</taxon>
        <taxon>Chromobacteriaceae</taxon>
        <taxon>Chromobacterium</taxon>
    </lineage>
</organism>
<gene>
    <name evidence="1" type="ORF">C2134_05695</name>
</gene>
<dbReference type="RefSeq" id="WP_071109654.1">
    <property type="nucleotide sequence ID" value="NZ_PPTF01000019.1"/>
</dbReference>
<dbReference type="EMBL" id="PPTF01000019">
    <property type="protein sequence ID" value="POA99575.1"/>
    <property type="molecule type" value="Genomic_DNA"/>
</dbReference>
<dbReference type="AlphaFoldDB" id="A0A2K4MS42"/>
<proteinExistence type="predicted"/>
<keyword evidence="2" id="KW-1185">Reference proteome</keyword>
<reference evidence="1 2" key="1">
    <citation type="submission" date="2018-01" db="EMBL/GenBank/DDBJ databases">
        <title>Genomic Sequence of Chromobacterium MWU13-2610 from wild cranberry bogs within the Cape Cod National Seashore.</title>
        <authorList>
            <person name="O'Hara-Hanley K."/>
            <person name="Soby S."/>
            <person name="Harrison A."/>
        </authorList>
    </citation>
    <scope>NUCLEOTIDE SEQUENCE [LARGE SCALE GENOMIC DNA]</scope>
    <source>
        <strain evidence="1 2">MWU13-2610</strain>
    </source>
</reference>
<protein>
    <submittedName>
        <fullName evidence="1">Uncharacterized protein</fullName>
    </submittedName>
</protein>
<evidence type="ECO:0000313" key="2">
    <source>
        <dbReference type="Proteomes" id="UP000236416"/>
    </source>
</evidence>
<comment type="caution">
    <text evidence="1">The sequence shown here is derived from an EMBL/GenBank/DDBJ whole genome shotgun (WGS) entry which is preliminary data.</text>
</comment>
<name>A0A2K4MS42_9NEIS</name>
<evidence type="ECO:0000313" key="1">
    <source>
        <dbReference type="EMBL" id="POA99575.1"/>
    </source>
</evidence>
<accession>A0A2K4MS42</accession>
<sequence length="62" mass="6559">MNRKFPWIVLALFAVLVLMGIVLEEASLSFACHLGAGGMRVAANLGVFSLKLQLSWLAGGVA</sequence>